<organism evidence="1 2">
    <name type="scientific">Mesorhizobium helmanticense</name>
    <dbReference type="NCBI Taxonomy" id="1776423"/>
    <lineage>
        <taxon>Bacteria</taxon>
        <taxon>Pseudomonadati</taxon>
        <taxon>Pseudomonadota</taxon>
        <taxon>Alphaproteobacteria</taxon>
        <taxon>Hyphomicrobiales</taxon>
        <taxon>Phyllobacteriaceae</taxon>
        <taxon>Mesorhizobium</taxon>
    </lineage>
</organism>
<reference evidence="1 2" key="1">
    <citation type="submission" date="2018-03" db="EMBL/GenBank/DDBJ databases">
        <title>Genome sequence of the symbiotic type strain Mesorhizobium helmanticense CSLC115NT isolated from Lotus corniculatus nodules.</title>
        <authorList>
            <person name="Sannazzaro A.I."/>
            <person name="Torres Tejerizo G.A."/>
            <person name="Dip D."/>
            <person name="Caballero M."/>
            <person name="Pistorio M."/>
            <person name="Estrella M.J."/>
        </authorList>
    </citation>
    <scope>NUCLEOTIDE SEQUENCE [LARGE SCALE GENOMIC DNA]</scope>
    <source>
        <strain evidence="1 2">CSLC115N</strain>
    </source>
</reference>
<accession>A0A2T4J363</accession>
<proteinExistence type="predicted"/>
<dbReference type="EMBL" id="PZJX01000003">
    <property type="protein sequence ID" value="PTE12268.1"/>
    <property type="molecule type" value="Genomic_DNA"/>
</dbReference>
<gene>
    <name evidence="1" type="ORF">C9427_01375</name>
</gene>
<comment type="caution">
    <text evidence="1">The sequence shown here is derived from an EMBL/GenBank/DDBJ whole genome shotgun (WGS) entry which is preliminary data.</text>
</comment>
<protein>
    <submittedName>
        <fullName evidence="1">Uncharacterized protein</fullName>
    </submittedName>
</protein>
<evidence type="ECO:0000313" key="1">
    <source>
        <dbReference type="EMBL" id="PTE12268.1"/>
    </source>
</evidence>
<dbReference type="RefSeq" id="WP_107647437.1">
    <property type="nucleotide sequence ID" value="NZ_PZJX01000003.1"/>
</dbReference>
<name>A0A2T4J363_9HYPH</name>
<dbReference type="OrthoDB" id="7848607at2"/>
<keyword evidence="2" id="KW-1185">Reference proteome</keyword>
<dbReference type="Proteomes" id="UP000240259">
    <property type="component" value="Unassembled WGS sequence"/>
</dbReference>
<dbReference type="AlphaFoldDB" id="A0A2T4J363"/>
<evidence type="ECO:0000313" key="2">
    <source>
        <dbReference type="Proteomes" id="UP000240259"/>
    </source>
</evidence>
<sequence>MRKLTELFLRKGKQKQEVENPGNIYIYKSKEEISTILITTFDVNPDHLEEIIVTTKRRLSGKNDRLIYLTNNPDFAMFRRHGVIFEYLPPLIEQRLHATDMPWQAYLRERWGLLLAKWRPRRVLAYGTTIDTFLEAAPATTVRKAPDTLKS</sequence>